<name>A0A2Z6ZXE6_9LAMI</name>
<evidence type="ECO:0000313" key="1">
    <source>
        <dbReference type="EMBL" id="KZT75558.1"/>
    </source>
</evidence>
<protein>
    <submittedName>
        <fullName evidence="1">Uncharacterized protein</fullName>
    </submittedName>
</protein>
<accession>A0A2Z6ZXE6</accession>
<evidence type="ECO:0000313" key="2">
    <source>
        <dbReference type="Proteomes" id="UP000250235"/>
    </source>
</evidence>
<sequence>MLAGRGTRCRRREAAACATLAGLLVARLLRDDVRLATRLPRWRAPLRRAQNSSWRRRRLRPPLRRVSGDVVTAGLNSSRVWFGPVPASP</sequence>
<keyword evidence="2" id="KW-1185">Reference proteome</keyword>
<dbReference type="AlphaFoldDB" id="A0A2Z6ZXE6"/>
<organism evidence="1 2">
    <name type="scientific">Dorcoceras hygrometricum</name>
    <dbReference type="NCBI Taxonomy" id="472368"/>
    <lineage>
        <taxon>Eukaryota</taxon>
        <taxon>Viridiplantae</taxon>
        <taxon>Streptophyta</taxon>
        <taxon>Embryophyta</taxon>
        <taxon>Tracheophyta</taxon>
        <taxon>Spermatophyta</taxon>
        <taxon>Magnoliopsida</taxon>
        <taxon>eudicotyledons</taxon>
        <taxon>Gunneridae</taxon>
        <taxon>Pentapetalae</taxon>
        <taxon>asterids</taxon>
        <taxon>lamiids</taxon>
        <taxon>Lamiales</taxon>
        <taxon>Gesneriaceae</taxon>
        <taxon>Didymocarpoideae</taxon>
        <taxon>Trichosporeae</taxon>
        <taxon>Loxocarpinae</taxon>
        <taxon>Dorcoceras</taxon>
    </lineage>
</organism>
<proteinExistence type="predicted"/>
<dbReference type="EMBL" id="KV224772">
    <property type="protein sequence ID" value="KZT75558.1"/>
    <property type="molecule type" value="Genomic_DNA"/>
</dbReference>
<reference evidence="1 2" key="1">
    <citation type="journal article" date="2015" name="Proc. Natl. Acad. Sci. U.S.A.">
        <title>The resurrection genome of Boea hygrometrica: A blueprint for survival of dehydration.</title>
        <authorList>
            <person name="Xiao L."/>
            <person name="Yang G."/>
            <person name="Zhang L."/>
            <person name="Yang X."/>
            <person name="Zhao S."/>
            <person name="Ji Z."/>
            <person name="Zhou Q."/>
            <person name="Hu M."/>
            <person name="Wang Y."/>
            <person name="Chen M."/>
            <person name="Xu Y."/>
            <person name="Jin H."/>
            <person name="Xiao X."/>
            <person name="Hu G."/>
            <person name="Bao F."/>
            <person name="Hu Y."/>
            <person name="Wan P."/>
            <person name="Li L."/>
            <person name="Deng X."/>
            <person name="Kuang T."/>
            <person name="Xiang C."/>
            <person name="Zhu J.K."/>
            <person name="Oliver M.J."/>
            <person name="He Y."/>
        </authorList>
    </citation>
    <scope>NUCLEOTIDE SEQUENCE [LARGE SCALE GENOMIC DNA]</scope>
    <source>
        <strain evidence="2">cv. XS01</strain>
    </source>
</reference>
<dbReference type="Proteomes" id="UP000250235">
    <property type="component" value="Unassembled WGS sequence"/>
</dbReference>
<gene>
    <name evidence="1" type="ORF">F511_47417</name>
</gene>